<comment type="caution">
    <text evidence="1">The sequence shown here is derived from an EMBL/GenBank/DDBJ whole genome shotgun (WGS) entry which is preliminary data.</text>
</comment>
<evidence type="ECO:0000313" key="1">
    <source>
        <dbReference type="EMBL" id="GHO86952.1"/>
    </source>
</evidence>
<evidence type="ECO:0008006" key="3">
    <source>
        <dbReference type="Google" id="ProtNLM"/>
    </source>
</evidence>
<evidence type="ECO:0000313" key="2">
    <source>
        <dbReference type="Proteomes" id="UP000635565"/>
    </source>
</evidence>
<organism evidence="1 2">
    <name type="scientific">Dictyobacter formicarum</name>
    <dbReference type="NCBI Taxonomy" id="2778368"/>
    <lineage>
        <taxon>Bacteria</taxon>
        <taxon>Bacillati</taxon>
        <taxon>Chloroflexota</taxon>
        <taxon>Ktedonobacteria</taxon>
        <taxon>Ktedonobacterales</taxon>
        <taxon>Dictyobacteraceae</taxon>
        <taxon>Dictyobacter</taxon>
    </lineage>
</organism>
<gene>
    <name evidence="1" type="ORF">KSZ_49580</name>
</gene>
<dbReference type="EMBL" id="BNJJ01000015">
    <property type="protein sequence ID" value="GHO86952.1"/>
    <property type="molecule type" value="Genomic_DNA"/>
</dbReference>
<keyword evidence="2" id="KW-1185">Reference proteome</keyword>
<accession>A0ABQ3VL54</accession>
<sequence>MLKVRVGKWICPEVSCPQRIFAERFPEIVQRYARMTDRLIETLQSVGVTTNGTDAARILSLLGMPTTAKTIIRRVLQLSLPEDCRSLSSATEPC</sequence>
<protein>
    <recommendedName>
        <fullName evidence="3">Transposase IS204/IS1001/IS1096/IS1165 zinc-finger domain-containing protein</fullName>
    </recommendedName>
</protein>
<reference evidence="1 2" key="1">
    <citation type="journal article" date="2021" name="Int. J. Syst. Evol. Microbiol.">
        <title>Reticulibacter mediterranei gen. nov., sp. nov., within the new family Reticulibacteraceae fam. nov., and Ktedonospora formicarum gen. nov., sp. nov., Ktedonobacter robiniae sp. nov., Dictyobacter formicarum sp. nov. and Dictyobacter arantiisoli sp. nov., belonging to the class Ktedonobacteria.</title>
        <authorList>
            <person name="Yabe S."/>
            <person name="Zheng Y."/>
            <person name="Wang C.M."/>
            <person name="Sakai Y."/>
            <person name="Abe K."/>
            <person name="Yokota A."/>
            <person name="Donadio S."/>
            <person name="Cavaletti L."/>
            <person name="Monciardini P."/>
        </authorList>
    </citation>
    <scope>NUCLEOTIDE SEQUENCE [LARGE SCALE GENOMIC DNA]</scope>
    <source>
        <strain evidence="1 2">SOSP1-9</strain>
    </source>
</reference>
<dbReference type="Proteomes" id="UP000635565">
    <property type="component" value="Unassembled WGS sequence"/>
</dbReference>
<name>A0ABQ3VL54_9CHLR</name>
<proteinExistence type="predicted"/>